<dbReference type="PANTHER" id="PTHR31673:SF3">
    <property type="entry name" value="COBRA-LIKE PROTEIN 4"/>
    <property type="match status" value="1"/>
</dbReference>
<evidence type="ECO:0000256" key="3">
    <source>
        <dbReference type="ARBA" id="ARBA00023180"/>
    </source>
</evidence>
<dbReference type="HOGENOM" id="CLU_038120_0_0_1"/>
<feature type="chain" id="PRO_5003122177" description="COBRA-like protein" evidence="5">
    <location>
        <begin position="26"/>
        <end position="451"/>
    </location>
</feature>
<protein>
    <recommendedName>
        <fullName evidence="4">COBRA-like protein</fullName>
    </recommendedName>
</protein>
<dbReference type="eggNOG" id="ENOG502QTGW">
    <property type="taxonomic scope" value="Eukaryota"/>
</dbReference>
<reference evidence="7 8" key="1">
    <citation type="journal article" date="2011" name="Science">
        <title>The Selaginella genome identifies genetic changes associated with the evolution of vascular plants.</title>
        <authorList>
            <person name="Banks J.A."/>
            <person name="Nishiyama T."/>
            <person name="Hasebe M."/>
            <person name="Bowman J.L."/>
            <person name="Gribskov M."/>
            <person name="dePamphilis C."/>
            <person name="Albert V.A."/>
            <person name="Aono N."/>
            <person name="Aoyama T."/>
            <person name="Ambrose B.A."/>
            <person name="Ashton N.W."/>
            <person name="Axtell M.J."/>
            <person name="Barker E."/>
            <person name="Barker M.S."/>
            <person name="Bennetzen J.L."/>
            <person name="Bonawitz N.D."/>
            <person name="Chapple C."/>
            <person name="Cheng C."/>
            <person name="Correa L.G."/>
            <person name="Dacre M."/>
            <person name="DeBarry J."/>
            <person name="Dreyer I."/>
            <person name="Elias M."/>
            <person name="Engstrom E.M."/>
            <person name="Estelle M."/>
            <person name="Feng L."/>
            <person name="Finet C."/>
            <person name="Floyd S.K."/>
            <person name="Frommer W.B."/>
            <person name="Fujita T."/>
            <person name="Gramzow L."/>
            <person name="Gutensohn M."/>
            <person name="Harholt J."/>
            <person name="Hattori M."/>
            <person name="Heyl A."/>
            <person name="Hirai T."/>
            <person name="Hiwatashi Y."/>
            <person name="Ishikawa M."/>
            <person name="Iwata M."/>
            <person name="Karol K.G."/>
            <person name="Koehler B."/>
            <person name="Kolukisaoglu U."/>
            <person name="Kubo M."/>
            <person name="Kurata T."/>
            <person name="Lalonde S."/>
            <person name="Li K."/>
            <person name="Li Y."/>
            <person name="Litt A."/>
            <person name="Lyons E."/>
            <person name="Manning G."/>
            <person name="Maruyama T."/>
            <person name="Michael T.P."/>
            <person name="Mikami K."/>
            <person name="Miyazaki S."/>
            <person name="Morinaga S."/>
            <person name="Murata T."/>
            <person name="Mueller-Roeber B."/>
            <person name="Nelson D.R."/>
            <person name="Obara M."/>
            <person name="Oguri Y."/>
            <person name="Olmstead R.G."/>
            <person name="Onodera N."/>
            <person name="Petersen B.L."/>
            <person name="Pils B."/>
            <person name="Prigge M."/>
            <person name="Rensing S.A."/>
            <person name="Riano-Pachon D.M."/>
            <person name="Roberts A.W."/>
            <person name="Sato Y."/>
            <person name="Scheller H.V."/>
            <person name="Schulz B."/>
            <person name="Schulz C."/>
            <person name="Shakirov E.V."/>
            <person name="Shibagaki N."/>
            <person name="Shinohara N."/>
            <person name="Shippen D.E."/>
            <person name="Soerensen I."/>
            <person name="Sotooka R."/>
            <person name="Sugimoto N."/>
            <person name="Sugita M."/>
            <person name="Sumikawa N."/>
            <person name="Tanurdzic M."/>
            <person name="Theissen G."/>
            <person name="Ulvskov P."/>
            <person name="Wakazuki S."/>
            <person name="Weng J.K."/>
            <person name="Willats W.W."/>
            <person name="Wipf D."/>
            <person name="Wolf P.G."/>
            <person name="Yang L."/>
            <person name="Zimmer A.D."/>
            <person name="Zhu Q."/>
            <person name="Mitros T."/>
            <person name="Hellsten U."/>
            <person name="Loque D."/>
            <person name="Otillar R."/>
            <person name="Salamov A."/>
            <person name="Schmutz J."/>
            <person name="Shapiro H."/>
            <person name="Lindquist E."/>
            <person name="Lucas S."/>
            <person name="Rokhsar D."/>
            <person name="Grigoriev I.V."/>
        </authorList>
    </citation>
    <scope>NUCLEOTIDE SEQUENCE [LARGE SCALE GENOMIC DNA]</scope>
</reference>
<dbReference type="Proteomes" id="UP000001514">
    <property type="component" value="Unassembled WGS sequence"/>
</dbReference>
<dbReference type="InParanoid" id="D8RWC1"/>
<evidence type="ECO:0000256" key="4">
    <source>
        <dbReference type="PIRNR" id="PIRNR038122"/>
    </source>
</evidence>
<comment type="similarity">
    <text evidence="1 4">Belongs to the COBRA family.</text>
</comment>
<dbReference type="Pfam" id="PF25079">
    <property type="entry name" value="COB_C"/>
    <property type="match status" value="1"/>
</dbReference>
<feature type="domain" description="COBRA C-terminal" evidence="6">
    <location>
        <begin position="221"/>
        <end position="417"/>
    </location>
</feature>
<gene>
    <name evidence="7" type="ORF">SELMODRAFT_174860</name>
</gene>
<dbReference type="Pfam" id="PF04833">
    <property type="entry name" value="COBRA"/>
    <property type="match status" value="1"/>
</dbReference>
<evidence type="ECO:0000313" key="8">
    <source>
        <dbReference type="Proteomes" id="UP000001514"/>
    </source>
</evidence>
<evidence type="ECO:0000256" key="5">
    <source>
        <dbReference type="SAM" id="SignalP"/>
    </source>
</evidence>
<dbReference type="AlphaFoldDB" id="D8RWC1"/>
<evidence type="ECO:0000256" key="2">
    <source>
        <dbReference type="ARBA" id="ARBA00022729"/>
    </source>
</evidence>
<dbReference type="InterPro" id="IPR006918">
    <property type="entry name" value="COBRA_pln"/>
</dbReference>
<name>D8RWC1_SELML</name>
<dbReference type="PIRSF" id="PIRSF038122">
    <property type="entry name" value="COBRA"/>
    <property type="match status" value="1"/>
</dbReference>
<dbReference type="OMA" id="CLFSWTS"/>
<dbReference type="PANTHER" id="PTHR31673">
    <property type="entry name" value="PROTEIN COBRA"/>
    <property type="match status" value="1"/>
</dbReference>
<keyword evidence="8" id="KW-1185">Reference proteome</keyword>
<keyword evidence="3" id="KW-0325">Glycoprotein</keyword>
<dbReference type="Gramene" id="EFJ23520">
    <property type="protein sequence ID" value="EFJ23520"/>
    <property type="gene ID" value="SELMODRAFT_174860"/>
</dbReference>
<accession>D8RWC1</accession>
<sequence length="451" mass="50287">MGSRLGISAPALLAALILLCDRVQAFDPLDPEGNITLKWDIISWTSDGYQALVSIINYQRYRHIESPGWTLGWTWQGGEVIWGMVGAQATYQGDCSKFHGTIPHCCLQSPTIVDLLPEAPASMKSANCCRNGVLSSLLQDPENSVASFQLTVGQSSNASDTTSPPKSFLLGAPGPGYECSPPRRVNGSLFFTPDHRRATQALMTWNVTCRYSQAVAQRAPSCCVSYSAFYNATIVPCPTCACQCSYNATQPIQNAQPMCMQMSSAYMNSPGYSTGRTRDPPELYCSTDMCPVKIHWHVKTNYYDYWRAKLTIINRSLRKNHTQWNVVVQHPNLDNLTSAFSFNYMSLPRGRTNDTAMFWGIRFYNDELLTAGPVGNVQSELLFQKDPSFTLDKGWAFPRRVYFNGEECVLPPPHSYPFLPSAAIHRQTLAWKALVLPVLLNMIGRNILSLF</sequence>
<dbReference type="GO" id="GO:0052324">
    <property type="term" value="P:plant-type cell wall cellulose biosynthetic process"/>
    <property type="evidence" value="ECO:0000318"/>
    <property type="project" value="GO_Central"/>
</dbReference>
<evidence type="ECO:0000256" key="1">
    <source>
        <dbReference type="ARBA" id="ARBA00005507"/>
    </source>
</evidence>
<dbReference type="OrthoDB" id="2012261at2759"/>
<keyword evidence="2 5" id="KW-0732">Signal</keyword>
<dbReference type="KEGG" id="smo:SELMODRAFT_174860"/>
<dbReference type="InterPro" id="IPR056900">
    <property type="entry name" value="COB_C"/>
</dbReference>
<evidence type="ECO:0000313" key="7">
    <source>
        <dbReference type="EMBL" id="EFJ23520.1"/>
    </source>
</evidence>
<organism evidence="8">
    <name type="scientific">Selaginella moellendorffii</name>
    <name type="common">Spikemoss</name>
    <dbReference type="NCBI Taxonomy" id="88036"/>
    <lineage>
        <taxon>Eukaryota</taxon>
        <taxon>Viridiplantae</taxon>
        <taxon>Streptophyta</taxon>
        <taxon>Embryophyta</taxon>
        <taxon>Tracheophyta</taxon>
        <taxon>Lycopodiopsida</taxon>
        <taxon>Selaginellales</taxon>
        <taxon>Selaginellaceae</taxon>
        <taxon>Selaginella</taxon>
    </lineage>
</organism>
<feature type="signal peptide" evidence="5">
    <location>
        <begin position="1"/>
        <end position="25"/>
    </location>
</feature>
<dbReference type="GO" id="GO:0005886">
    <property type="term" value="C:plasma membrane"/>
    <property type="evidence" value="ECO:0000318"/>
    <property type="project" value="GO_Central"/>
</dbReference>
<dbReference type="EMBL" id="GL377592">
    <property type="protein sequence ID" value="EFJ23520.1"/>
    <property type="molecule type" value="Genomic_DNA"/>
</dbReference>
<evidence type="ECO:0000259" key="6">
    <source>
        <dbReference type="Pfam" id="PF25079"/>
    </source>
</evidence>
<dbReference type="GO" id="GO:0010215">
    <property type="term" value="P:cellulose microfibril organization"/>
    <property type="evidence" value="ECO:0007669"/>
    <property type="project" value="InterPro"/>
</dbReference>
<proteinExistence type="inferred from homology"/>